<reference evidence="2 3" key="1">
    <citation type="submission" date="2011-09" db="EMBL/GenBank/DDBJ databases">
        <authorList>
            <consortium name="US DOE Joint Genome Institute (JGI-PGF)"/>
            <person name="Lucas S."/>
            <person name="Han J."/>
            <person name="Lapidus A."/>
            <person name="Cheng J.-F."/>
            <person name="Goodwin L."/>
            <person name="Pitluck S."/>
            <person name="Peters L."/>
            <person name="Land M.L."/>
            <person name="Hauser L."/>
            <person name="Brambilla E."/>
            <person name="Klenk H.-P."/>
            <person name="Woyke T.J."/>
        </authorList>
    </citation>
    <scope>NUCLEOTIDE SEQUENCE [LARGE SCALE GENOMIC DNA]</scope>
    <source>
        <strain evidence="2 3">K62</strain>
    </source>
</reference>
<keyword evidence="1" id="KW-0472">Membrane</keyword>
<protein>
    <recommendedName>
        <fullName evidence="4">DUF1440 domain-containing protein</fullName>
    </recommendedName>
</protein>
<reference evidence="3" key="2">
    <citation type="submission" date="2012-01" db="EMBL/GenBank/DDBJ databases">
        <title>Noncontiguous Finished sequence of chromosome of Saccharomonospora glauca K62.</title>
        <authorList>
            <consortium name="US DOE Joint Genome Institute"/>
            <person name="Lucas S."/>
            <person name="Han J."/>
            <person name="Lapidus A."/>
            <person name="Cheng J.-F."/>
            <person name="Goodwin L."/>
            <person name="Pitluck S."/>
            <person name="Peters L."/>
            <person name="Mikhailova N."/>
            <person name="Held B."/>
            <person name="Detter J.C."/>
            <person name="Han C."/>
            <person name="Tapia R."/>
            <person name="Land M."/>
            <person name="Hauser L."/>
            <person name="Kyrpides N."/>
            <person name="Ivanova N."/>
            <person name="Pagani I."/>
            <person name="Brambilla E.-M."/>
            <person name="Klenk H.-P."/>
            <person name="Woyke T."/>
        </authorList>
    </citation>
    <scope>NUCLEOTIDE SEQUENCE [LARGE SCALE GENOMIC DNA]</scope>
    <source>
        <strain evidence="3">K62</strain>
    </source>
</reference>
<proteinExistence type="predicted"/>
<gene>
    <name evidence="2" type="ORF">SacglDRAFT_04058</name>
</gene>
<organism evidence="2 3">
    <name type="scientific">Saccharomonospora glauca K62</name>
    <dbReference type="NCBI Taxonomy" id="928724"/>
    <lineage>
        <taxon>Bacteria</taxon>
        <taxon>Bacillati</taxon>
        <taxon>Actinomycetota</taxon>
        <taxon>Actinomycetes</taxon>
        <taxon>Pseudonocardiales</taxon>
        <taxon>Pseudonocardiaceae</taxon>
        <taxon>Saccharomonospora</taxon>
    </lineage>
</organism>
<sequence>MLSSIARGAAAGAAGTTALHAATYLDMTLRGRPSSSTPQQTIDKISEAAGTKIPGDPEQQASRKSGLGALLGMVTGTTVGVCYGVLHGLGWRPPVLVGGVVATVAALVGANAPMTVLGVTDPRTWSTSDWLSDVLPHLAYGLATAATFALMDDNHRRRKLRKRMRRAVKASGSGKPAPVRALAG</sequence>
<dbReference type="RefSeq" id="WP_005466748.1">
    <property type="nucleotide sequence ID" value="NZ_CM001484.1"/>
</dbReference>
<dbReference type="OrthoDB" id="4569917at2"/>
<dbReference type="Proteomes" id="UP000005087">
    <property type="component" value="Chromosome"/>
</dbReference>
<dbReference type="AlphaFoldDB" id="I1D7H3"/>
<evidence type="ECO:0000313" key="2">
    <source>
        <dbReference type="EMBL" id="EIF00898.1"/>
    </source>
</evidence>
<keyword evidence="3" id="KW-1185">Reference proteome</keyword>
<dbReference type="eggNOG" id="ENOG5032YR4">
    <property type="taxonomic scope" value="Bacteria"/>
</dbReference>
<evidence type="ECO:0000256" key="1">
    <source>
        <dbReference type="SAM" id="Phobius"/>
    </source>
</evidence>
<dbReference type="STRING" id="928724.SacglDRAFT_04058"/>
<evidence type="ECO:0008006" key="4">
    <source>
        <dbReference type="Google" id="ProtNLM"/>
    </source>
</evidence>
<evidence type="ECO:0000313" key="3">
    <source>
        <dbReference type="Proteomes" id="UP000005087"/>
    </source>
</evidence>
<keyword evidence="1" id="KW-1133">Transmembrane helix</keyword>
<name>I1D7H3_9PSEU</name>
<feature type="transmembrane region" description="Helical" evidence="1">
    <location>
        <begin position="134"/>
        <end position="151"/>
    </location>
</feature>
<accession>I1D7H3</accession>
<dbReference type="HOGENOM" id="CLU_117192_0_0_11"/>
<keyword evidence="1" id="KW-0812">Transmembrane</keyword>
<feature type="transmembrane region" description="Helical" evidence="1">
    <location>
        <begin position="67"/>
        <end position="86"/>
    </location>
</feature>
<feature type="transmembrane region" description="Helical" evidence="1">
    <location>
        <begin position="95"/>
        <end position="114"/>
    </location>
</feature>
<dbReference type="EMBL" id="CM001484">
    <property type="protein sequence ID" value="EIF00898.1"/>
    <property type="molecule type" value="Genomic_DNA"/>
</dbReference>